<gene>
    <name evidence="2" type="ORF">Pmani_031550</name>
</gene>
<dbReference type="InterPro" id="IPR052384">
    <property type="entry name" value="TMTC_O-mannosyltransferase"/>
</dbReference>
<feature type="region of interest" description="Disordered" evidence="1">
    <location>
        <begin position="1"/>
        <end position="28"/>
    </location>
</feature>
<proteinExistence type="predicted"/>
<dbReference type="PANTHER" id="PTHR44216:SF3">
    <property type="entry name" value="PROTEIN O-MANNOSYL-TRANSFERASE TMTC2"/>
    <property type="match status" value="1"/>
</dbReference>
<dbReference type="GO" id="GO:0000030">
    <property type="term" value="F:mannosyltransferase activity"/>
    <property type="evidence" value="ECO:0007669"/>
    <property type="project" value="TreeGrafter"/>
</dbReference>
<dbReference type="EMBL" id="JAWZYT010003971">
    <property type="protein sequence ID" value="KAK4295916.1"/>
    <property type="molecule type" value="Genomic_DNA"/>
</dbReference>
<accession>A0AAE1NUW8</accession>
<name>A0AAE1NUW8_9EUCA</name>
<protein>
    <submittedName>
        <fullName evidence="2">Uncharacterized protein</fullName>
    </submittedName>
</protein>
<keyword evidence="3" id="KW-1185">Reference proteome</keyword>
<comment type="caution">
    <text evidence="2">The sequence shown here is derived from an EMBL/GenBank/DDBJ whole genome shotgun (WGS) entry which is preliminary data.</text>
</comment>
<dbReference type="PANTHER" id="PTHR44216">
    <property type="entry name" value="PROTEIN O-MANNOSYL-TRANSFERASE TMTC2"/>
    <property type="match status" value="1"/>
</dbReference>
<evidence type="ECO:0000313" key="2">
    <source>
        <dbReference type="EMBL" id="KAK4295916.1"/>
    </source>
</evidence>
<evidence type="ECO:0000313" key="3">
    <source>
        <dbReference type="Proteomes" id="UP001292094"/>
    </source>
</evidence>
<evidence type="ECO:0000256" key="1">
    <source>
        <dbReference type="SAM" id="MobiDB-lite"/>
    </source>
</evidence>
<sequence>MTPERGQSGTCAWLSSRSRGSPAEASSCHCLPRRRRRSSWWRDENEEAATPPPPPTWLYMTVWVAAVLVYINGLTGDFVHDDISAIKTNPDVLGNNPLSNVFFNDYWGKPMSDPRSHKSYRPLTILTFRWSHTVFGLRPLGFHLVNVLLHSCACLLLTRLLLRLLNLPQGTVLSAGLIFATHPIHTEAVTGLVGRADVLASLSFIAAILSYHRSVPELSFV</sequence>
<dbReference type="GO" id="GO:0005789">
    <property type="term" value="C:endoplasmic reticulum membrane"/>
    <property type="evidence" value="ECO:0007669"/>
    <property type="project" value="TreeGrafter"/>
</dbReference>
<dbReference type="GO" id="GO:0035269">
    <property type="term" value="P:protein O-linked glycosylation via mannose"/>
    <property type="evidence" value="ECO:0007669"/>
    <property type="project" value="TreeGrafter"/>
</dbReference>
<reference evidence="2" key="1">
    <citation type="submission" date="2023-11" db="EMBL/GenBank/DDBJ databases">
        <title>Genome assemblies of two species of porcelain crab, Petrolisthes cinctipes and Petrolisthes manimaculis (Anomura: Porcellanidae).</title>
        <authorList>
            <person name="Angst P."/>
        </authorList>
    </citation>
    <scope>NUCLEOTIDE SEQUENCE</scope>
    <source>
        <strain evidence="2">PB745_02</strain>
        <tissue evidence="2">Gill</tissue>
    </source>
</reference>
<feature type="compositionally biased region" description="Polar residues" evidence="1">
    <location>
        <begin position="1"/>
        <end position="19"/>
    </location>
</feature>
<dbReference type="AlphaFoldDB" id="A0AAE1NUW8"/>
<organism evidence="2 3">
    <name type="scientific">Petrolisthes manimaculis</name>
    <dbReference type="NCBI Taxonomy" id="1843537"/>
    <lineage>
        <taxon>Eukaryota</taxon>
        <taxon>Metazoa</taxon>
        <taxon>Ecdysozoa</taxon>
        <taxon>Arthropoda</taxon>
        <taxon>Crustacea</taxon>
        <taxon>Multicrustacea</taxon>
        <taxon>Malacostraca</taxon>
        <taxon>Eumalacostraca</taxon>
        <taxon>Eucarida</taxon>
        <taxon>Decapoda</taxon>
        <taxon>Pleocyemata</taxon>
        <taxon>Anomura</taxon>
        <taxon>Galatheoidea</taxon>
        <taxon>Porcellanidae</taxon>
        <taxon>Petrolisthes</taxon>
    </lineage>
</organism>
<dbReference type="Proteomes" id="UP001292094">
    <property type="component" value="Unassembled WGS sequence"/>
</dbReference>